<dbReference type="GO" id="GO:0006355">
    <property type="term" value="P:regulation of DNA-templated transcription"/>
    <property type="evidence" value="ECO:0007669"/>
    <property type="project" value="InterPro"/>
</dbReference>
<keyword evidence="2" id="KW-0902">Two-component regulatory system</keyword>
<dbReference type="InterPro" id="IPR039420">
    <property type="entry name" value="WalR-like"/>
</dbReference>
<dbReference type="PROSITE" id="PS50110">
    <property type="entry name" value="RESPONSE_REGULATORY"/>
    <property type="match status" value="1"/>
</dbReference>
<dbReference type="GO" id="GO:0032993">
    <property type="term" value="C:protein-DNA complex"/>
    <property type="evidence" value="ECO:0007669"/>
    <property type="project" value="TreeGrafter"/>
</dbReference>
<dbReference type="PANTHER" id="PTHR48111">
    <property type="entry name" value="REGULATOR OF RPOS"/>
    <property type="match status" value="1"/>
</dbReference>
<dbReference type="KEGG" id="aell:AELL_1718"/>
<dbReference type="GO" id="GO:0005829">
    <property type="term" value="C:cytosol"/>
    <property type="evidence" value="ECO:0007669"/>
    <property type="project" value="TreeGrafter"/>
</dbReference>
<dbReference type="Gene3D" id="1.10.10.10">
    <property type="entry name" value="Winged helix-like DNA-binding domain superfamily/Winged helix DNA-binding domain"/>
    <property type="match status" value="1"/>
</dbReference>
<evidence type="ECO:0000256" key="6">
    <source>
        <dbReference type="PROSITE-ProRule" id="PRU00169"/>
    </source>
</evidence>
<accession>A0A347U943</accession>
<evidence type="ECO:0000313" key="10">
    <source>
        <dbReference type="EMBL" id="AXX95371.1"/>
    </source>
</evidence>
<dbReference type="AlphaFoldDB" id="A0A347U943"/>
<dbReference type="GO" id="GO:0000976">
    <property type="term" value="F:transcription cis-regulatory region binding"/>
    <property type="evidence" value="ECO:0007669"/>
    <property type="project" value="TreeGrafter"/>
</dbReference>
<dbReference type="InterPro" id="IPR001789">
    <property type="entry name" value="Sig_transdc_resp-reg_receiver"/>
</dbReference>
<evidence type="ECO:0000256" key="4">
    <source>
        <dbReference type="ARBA" id="ARBA00023125"/>
    </source>
</evidence>
<dbReference type="Gene3D" id="3.40.50.2300">
    <property type="match status" value="1"/>
</dbReference>
<reference evidence="10 12" key="2">
    <citation type="submission" date="2018-08" db="EMBL/GenBank/DDBJ databases">
        <title>Complete genome of the Arcobacter ellisii type strain LMG 26155.</title>
        <authorList>
            <person name="Miller W.G."/>
            <person name="Yee E."/>
            <person name="Bono J.L."/>
        </authorList>
    </citation>
    <scope>NUCLEOTIDE SEQUENCE [LARGE SCALE GENOMIC DNA]</scope>
    <source>
        <strain evidence="10 12">LMG 26155</strain>
    </source>
</reference>
<dbReference type="Pfam" id="PF00486">
    <property type="entry name" value="Trans_reg_C"/>
    <property type="match status" value="1"/>
</dbReference>
<dbReference type="Pfam" id="PF00072">
    <property type="entry name" value="Response_reg"/>
    <property type="match status" value="1"/>
</dbReference>
<dbReference type="Proteomes" id="UP000290588">
    <property type="component" value="Unassembled WGS sequence"/>
</dbReference>
<protein>
    <submittedName>
        <fullName evidence="11">DNA-binding response regulator</fullName>
    </submittedName>
    <submittedName>
        <fullName evidence="10">Two-component system response regulator</fullName>
    </submittedName>
</protein>
<dbReference type="InterPro" id="IPR011006">
    <property type="entry name" value="CheY-like_superfamily"/>
</dbReference>
<evidence type="ECO:0000256" key="1">
    <source>
        <dbReference type="ARBA" id="ARBA00022553"/>
    </source>
</evidence>
<dbReference type="SMART" id="SM00862">
    <property type="entry name" value="Trans_reg_C"/>
    <property type="match status" value="1"/>
</dbReference>
<keyword evidence="3" id="KW-0805">Transcription regulation</keyword>
<feature type="domain" description="OmpR/PhoB-type" evidence="9">
    <location>
        <begin position="130"/>
        <end position="224"/>
    </location>
</feature>
<organism evidence="11 13">
    <name type="scientific">Arcobacter ellisii</name>
    <dbReference type="NCBI Taxonomy" id="913109"/>
    <lineage>
        <taxon>Bacteria</taxon>
        <taxon>Pseudomonadati</taxon>
        <taxon>Campylobacterota</taxon>
        <taxon>Epsilonproteobacteria</taxon>
        <taxon>Campylobacterales</taxon>
        <taxon>Arcobacteraceae</taxon>
        <taxon>Arcobacter</taxon>
    </lineage>
</organism>
<evidence type="ECO:0000256" key="7">
    <source>
        <dbReference type="PROSITE-ProRule" id="PRU01091"/>
    </source>
</evidence>
<evidence type="ECO:0000259" key="8">
    <source>
        <dbReference type="PROSITE" id="PS50110"/>
    </source>
</evidence>
<dbReference type="RefSeq" id="WP_118917543.1">
    <property type="nucleotide sequence ID" value="NZ_CP032097.1"/>
</dbReference>
<evidence type="ECO:0000313" key="13">
    <source>
        <dbReference type="Proteomes" id="UP000290588"/>
    </source>
</evidence>
<dbReference type="OrthoDB" id="5346613at2"/>
<dbReference type="EMBL" id="CP032097">
    <property type="protein sequence ID" value="AXX95371.1"/>
    <property type="molecule type" value="Genomic_DNA"/>
</dbReference>
<reference evidence="11 13" key="1">
    <citation type="submission" date="2017-09" db="EMBL/GenBank/DDBJ databases">
        <title>Genomics of the genus Arcobacter.</title>
        <authorList>
            <person name="Perez-Cataluna A."/>
            <person name="Figueras M.J."/>
            <person name="Salas-Masso N."/>
        </authorList>
    </citation>
    <scope>NUCLEOTIDE SEQUENCE [LARGE SCALE GENOMIC DNA]</scope>
    <source>
        <strain evidence="11 13">CECT 7837</strain>
    </source>
</reference>
<dbReference type="InterPro" id="IPR001867">
    <property type="entry name" value="OmpR/PhoB-type_DNA-bd"/>
</dbReference>
<keyword evidence="1 6" id="KW-0597">Phosphoprotein</keyword>
<feature type="modified residue" description="4-aspartylphosphate" evidence="6">
    <location>
        <position position="57"/>
    </location>
</feature>
<dbReference type="GO" id="GO:0000156">
    <property type="term" value="F:phosphorelay response regulator activity"/>
    <property type="evidence" value="ECO:0007669"/>
    <property type="project" value="TreeGrafter"/>
</dbReference>
<evidence type="ECO:0000259" key="9">
    <source>
        <dbReference type="PROSITE" id="PS51755"/>
    </source>
</evidence>
<evidence type="ECO:0000256" key="3">
    <source>
        <dbReference type="ARBA" id="ARBA00023015"/>
    </source>
</evidence>
<dbReference type="PROSITE" id="PS51755">
    <property type="entry name" value="OMPR_PHOB"/>
    <property type="match status" value="1"/>
</dbReference>
<sequence length="224" mass="26533">MEFLSDKHLLLLEDSDEFIENAISLFNMFVKKTFVAKDIKEAFKLLENEKIDLIISDIHLKNECGLDFIEKFRQTNNQTPILILSGYKDEDLLFKAMTLNLSGYLIKPINFKALIEAFEKCEAKLKLNNQKIIDLKEGFKYDKELKKVIKENEVFELNKKEILFFEMLCENQKRVITKDMFIKFVYEYEPMSDSALNNFVLRIRKRFGKNFLHTIPDVGYKMII</sequence>
<gene>
    <name evidence="10" type="ORF">AELL_1718</name>
    <name evidence="11" type="ORF">CP962_10550</name>
</gene>
<dbReference type="EMBL" id="NXIG01000011">
    <property type="protein sequence ID" value="RXI29502.1"/>
    <property type="molecule type" value="Genomic_DNA"/>
</dbReference>
<dbReference type="CDD" id="cd00383">
    <property type="entry name" value="trans_reg_C"/>
    <property type="match status" value="1"/>
</dbReference>
<keyword evidence="4 7" id="KW-0238">DNA-binding</keyword>
<feature type="domain" description="Response regulatory" evidence="8">
    <location>
        <begin position="8"/>
        <end position="122"/>
    </location>
</feature>
<dbReference type="SMART" id="SM00448">
    <property type="entry name" value="REC"/>
    <property type="match status" value="1"/>
</dbReference>
<evidence type="ECO:0000256" key="5">
    <source>
        <dbReference type="ARBA" id="ARBA00023163"/>
    </source>
</evidence>
<name>A0A347U943_9BACT</name>
<evidence type="ECO:0000313" key="12">
    <source>
        <dbReference type="Proteomes" id="UP000262582"/>
    </source>
</evidence>
<keyword evidence="5" id="KW-0804">Transcription</keyword>
<keyword evidence="12" id="KW-1185">Reference proteome</keyword>
<dbReference type="CDD" id="cd00156">
    <property type="entry name" value="REC"/>
    <property type="match status" value="1"/>
</dbReference>
<dbReference type="InterPro" id="IPR036388">
    <property type="entry name" value="WH-like_DNA-bd_sf"/>
</dbReference>
<proteinExistence type="predicted"/>
<evidence type="ECO:0000256" key="2">
    <source>
        <dbReference type="ARBA" id="ARBA00023012"/>
    </source>
</evidence>
<evidence type="ECO:0000313" key="11">
    <source>
        <dbReference type="EMBL" id="RXI29502.1"/>
    </source>
</evidence>
<dbReference type="Proteomes" id="UP000262582">
    <property type="component" value="Chromosome"/>
</dbReference>
<dbReference type="SUPFAM" id="SSF52172">
    <property type="entry name" value="CheY-like"/>
    <property type="match status" value="1"/>
</dbReference>
<feature type="DNA-binding region" description="OmpR/PhoB-type" evidence="7">
    <location>
        <begin position="130"/>
        <end position="224"/>
    </location>
</feature>
<dbReference type="PANTHER" id="PTHR48111:SF1">
    <property type="entry name" value="TWO-COMPONENT RESPONSE REGULATOR ORR33"/>
    <property type="match status" value="1"/>
</dbReference>